<accession>A0A0R1XVY4</accession>
<keyword evidence="3" id="KW-1185">Reference proteome</keyword>
<feature type="region of interest" description="Disordered" evidence="1">
    <location>
        <begin position="174"/>
        <end position="197"/>
    </location>
</feature>
<evidence type="ECO:0000313" key="3">
    <source>
        <dbReference type="Proteomes" id="UP000051236"/>
    </source>
</evidence>
<feature type="compositionally biased region" description="Basic residues" evidence="1">
    <location>
        <begin position="52"/>
        <end position="64"/>
    </location>
</feature>
<dbReference type="RefSeq" id="WP_035456311.1">
    <property type="nucleotide sequence ID" value="NZ_AZGA01000040.1"/>
</dbReference>
<dbReference type="PATRIC" id="fig|1423734.3.peg.2346"/>
<evidence type="ECO:0000256" key="1">
    <source>
        <dbReference type="SAM" id="MobiDB-lite"/>
    </source>
</evidence>
<reference evidence="2 3" key="1">
    <citation type="journal article" date="2015" name="Genome Announc.">
        <title>Expanding the biotechnology potential of lactobacilli through comparative genomics of 213 strains and associated genera.</title>
        <authorList>
            <person name="Sun Z."/>
            <person name="Harris H.M."/>
            <person name="McCann A."/>
            <person name="Guo C."/>
            <person name="Argimon S."/>
            <person name="Zhang W."/>
            <person name="Yang X."/>
            <person name="Jeffery I.B."/>
            <person name="Cooney J.C."/>
            <person name="Kagawa T.F."/>
            <person name="Liu W."/>
            <person name="Song Y."/>
            <person name="Salvetti E."/>
            <person name="Wrobel A."/>
            <person name="Rasinkangas P."/>
            <person name="Parkhill J."/>
            <person name="Rea M.C."/>
            <person name="O'Sullivan O."/>
            <person name="Ritari J."/>
            <person name="Douillard F.P."/>
            <person name="Paul Ross R."/>
            <person name="Yang R."/>
            <person name="Briner A.E."/>
            <person name="Felis G.E."/>
            <person name="de Vos W.M."/>
            <person name="Barrangou R."/>
            <person name="Klaenhammer T.R."/>
            <person name="Caufield P.W."/>
            <person name="Cui Y."/>
            <person name="Zhang H."/>
            <person name="O'Toole P.W."/>
        </authorList>
    </citation>
    <scope>NUCLEOTIDE SEQUENCE [LARGE SCALE GENOMIC DNA]</scope>
    <source>
        <strain evidence="2 3">DSM 18527</strain>
    </source>
</reference>
<organism evidence="2 3">
    <name type="scientific">Agrilactobacillus composti DSM 18527 = JCM 14202</name>
    <dbReference type="NCBI Taxonomy" id="1423734"/>
    <lineage>
        <taxon>Bacteria</taxon>
        <taxon>Bacillati</taxon>
        <taxon>Bacillota</taxon>
        <taxon>Bacilli</taxon>
        <taxon>Lactobacillales</taxon>
        <taxon>Lactobacillaceae</taxon>
        <taxon>Agrilactobacillus</taxon>
    </lineage>
</organism>
<gene>
    <name evidence="2" type="ORF">FC83_GL002316</name>
</gene>
<feature type="compositionally biased region" description="Basic residues" evidence="1">
    <location>
        <begin position="183"/>
        <end position="197"/>
    </location>
</feature>
<name>A0A0R1XVY4_9LACO</name>
<dbReference type="EMBL" id="AZGA01000040">
    <property type="protein sequence ID" value="KRM33933.1"/>
    <property type="molecule type" value="Genomic_DNA"/>
</dbReference>
<dbReference type="AlphaFoldDB" id="A0A0R1XVY4"/>
<feature type="region of interest" description="Disordered" evidence="1">
    <location>
        <begin position="52"/>
        <end position="77"/>
    </location>
</feature>
<protein>
    <submittedName>
        <fullName evidence="2">Uncharacterized protein</fullName>
    </submittedName>
</protein>
<dbReference type="Proteomes" id="UP000051236">
    <property type="component" value="Unassembled WGS sequence"/>
</dbReference>
<comment type="caution">
    <text evidence="2">The sequence shown here is derived from an EMBL/GenBank/DDBJ whole genome shotgun (WGS) entry which is preliminary data.</text>
</comment>
<evidence type="ECO:0000313" key="2">
    <source>
        <dbReference type="EMBL" id="KRM33933.1"/>
    </source>
</evidence>
<proteinExistence type="predicted"/>
<sequence length="197" mass="22730">MTNNYTYASTVKVSRKSARARNRSGAVHRYTPKAYNTDNFEFSARRCQMHQKRANLKKTKHPAPRKPTSTNSTRVAKWRKSHRLGSNGNNRASAARRFVFAASEVDYKDLKSILVKLQNHTITEIPRIHNKIDNVILRKLGIKKETYTNYRAQVLNYLDEIKNNDQVLAALAKDFADRDAGRPRQHKKTGPKPNKRK</sequence>